<evidence type="ECO:0000313" key="2">
    <source>
        <dbReference type="EMBL" id="CAF4507406.1"/>
    </source>
</evidence>
<name>A0A8S2XRB7_9BILA</name>
<proteinExistence type="predicted"/>
<gene>
    <name evidence="2" type="ORF">SMN809_LOCUS35197</name>
</gene>
<evidence type="ECO:0000256" key="1">
    <source>
        <dbReference type="SAM" id="MobiDB-lite"/>
    </source>
</evidence>
<evidence type="ECO:0000313" key="3">
    <source>
        <dbReference type="Proteomes" id="UP000676336"/>
    </source>
</evidence>
<sequence>PPPPLNSFGRTPATSVLGDLTNGVNSSLPPPAVSSVAAAASLQPRHIPIRKDAQLSNGVGFNFRTVPNDSLSSNTPYSHIV</sequence>
<dbReference type="AlphaFoldDB" id="A0A8S2XRB7"/>
<dbReference type="Proteomes" id="UP000676336">
    <property type="component" value="Unassembled WGS sequence"/>
</dbReference>
<feature type="region of interest" description="Disordered" evidence="1">
    <location>
        <begin position="1"/>
        <end position="23"/>
    </location>
</feature>
<comment type="caution">
    <text evidence="2">The sequence shown here is derived from an EMBL/GenBank/DDBJ whole genome shotgun (WGS) entry which is preliminary data.</text>
</comment>
<organism evidence="2 3">
    <name type="scientific">Rotaria magnacalcarata</name>
    <dbReference type="NCBI Taxonomy" id="392030"/>
    <lineage>
        <taxon>Eukaryota</taxon>
        <taxon>Metazoa</taxon>
        <taxon>Spiralia</taxon>
        <taxon>Gnathifera</taxon>
        <taxon>Rotifera</taxon>
        <taxon>Eurotatoria</taxon>
        <taxon>Bdelloidea</taxon>
        <taxon>Philodinida</taxon>
        <taxon>Philodinidae</taxon>
        <taxon>Rotaria</taxon>
    </lineage>
</organism>
<feature type="non-terminal residue" evidence="2">
    <location>
        <position position="1"/>
    </location>
</feature>
<accession>A0A8S2XRB7</accession>
<dbReference type="EMBL" id="CAJOBI010083317">
    <property type="protein sequence ID" value="CAF4507406.1"/>
    <property type="molecule type" value="Genomic_DNA"/>
</dbReference>
<protein>
    <submittedName>
        <fullName evidence="2">Uncharacterized protein</fullName>
    </submittedName>
</protein>
<feature type="non-terminal residue" evidence="2">
    <location>
        <position position="81"/>
    </location>
</feature>
<reference evidence="2" key="1">
    <citation type="submission" date="2021-02" db="EMBL/GenBank/DDBJ databases">
        <authorList>
            <person name="Nowell W R."/>
        </authorList>
    </citation>
    <scope>NUCLEOTIDE SEQUENCE</scope>
</reference>